<feature type="compositionally biased region" description="Low complexity" evidence="1">
    <location>
        <begin position="205"/>
        <end position="217"/>
    </location>
</feature>
<feature type="region of interest" description="Disordered" evidence="1">
    <location>
        <begin position="205"/>
        <end position="258"/>
    </location>
</feature>
<organism evidence="2">
    <name type="scientific">Ostreococcus tauri</name>
    <name type="common">Marine green alga</name>
    <dbReference type="NCBI Taxonomy" id="70448"/>
    <lineage>
        <taxon>Eukaryota</taxon>
        <taxon>Viridiplantae</taxon>
        <taxon>Chlorophyta</taxon>
        <taxon>Mamiellophyceae</taxon>
        <taxon>Mamiellales</taxon>
        <taxon>Bathycoccaceae</taxon>
        <taxon>Ostreococcus</taxon>
    </lineage>
</organism>
<feature type="region of interest" description="Disordered" evidence="1">
    <location>
        <begin position="1"/>
        <end position="104"/>
    </location>
</feature>
<accession>A0A1Y5I428</accession>
<feature type="compositionally biased region" description="Basic and acidic residues" evidence="1">
    <location>
        <begin position="15"/>
        <end position="31"/>
    </location>
</feature>
<protein>
    <submittedName>
        <fullName evidence="2">Uncharacterized protein</fullName>
    </submittedName>
</protein>
<dbReference type="EMBL" id="KZ155825">
    <property type="protein sequence ID" value="OUS44278.1"/>
    <property type="molecule type" value="Genomic_DNA"/>
</dbReference>
<proteinExistence type="predicted"/>
<feature type="compositionally biased region" description="Polar residues" evidence="1">
    <location>
        <begin position="238"/>
        <end position="258"/>
    </location>
</feature>
<feature type="compositionally biased region" description="Basic and acidic residues" evidence="1">
    <location>
        <begin position="38"/>
        <end position="48"/>
    </location>
</feature>
<dbReference type="AlphaFoldDB" id="A0A1Y5I428"/>
<gene>
    <name evidence="2" type="ORF">BE221DRAFT_117386</name>
</gene>
<sequence>MDIHHARLARRSRGRRVDRARDDTRHDDAKRSIVARSEIARRSIDRAPRTRAAGRDGGTSTPGNSRDPWASRSPSAGDTKRHRPSRRASTAYTPHRTIESRGERCREYRPAREFARGVNLCARERHGRASLFDARSAAARRVESALRSDATRRASPTRCHPHPDPASAFNPNEVASTLDSIASKISSALGGRPSRKALNTASFARAPLSASSPPTASHITTSNAPDRAPSVAPMTRSLFPSTTHLGNASSTASATERN</sequence>
<feature type="compositionally biased region" description="Basic residues" evidence="1">
    <location>
        <begin position="1"/>
        <end position="14"/>
    </location>
</feature>
<evidence type="ECO:0000256" key="1">
    <source>
        <dbReference type="SAM" id="MobiDB-lite"/>
    </source>
</evidence>
<dbReference type="Proteomes" id="UP000195557">
    <property type="component" value="Unassembled WGS sequence"/>
</dbReference>
<reference evidence="2" key="1">
    <citation type="submission" date="2017-04" db="EMBL/GenBank/DDBJ databases">
        <title>Population genomics of picophytoplankton unveils novel chromosome hypervariability.</title>
        <authorList>
            <consortium name="DOE Joint Genome Institute"/>
            <person name="Blanc-Mathieu R."/>
            <person name="Krasovec M."/>
            <person name="Hebrard M."/>
            <person name="Yau S."/>
            <person name="Desgranges E."/>
            <person name="Martin J."/>
            <person name="Schackwitz W."/>
            <person name="Kuo A."/>
            <person name="Salin G."/>
            <person name="Donnadieu C."/>
            <person name="Desdevises Y."/>
            <person name="Sanchez-Ferandin S."/>
            <person name="Moreau H."/>
            <person name="Rivals E."/>
            <person name="Grigoriev I.V."/>
            <person name="Grimsley N."/>
            <person name="Eyre-Walker A."/>
            <person name="Piganeau G."/>
        </authorList>
    </citation>
    <scope>NUCLEOTIDE SEQUENCE [LARGE SCALE GENOMIC DNA]</scope>
    <source>
        <strain evidence="2">RCC 1115</strain>
    </source>
</reference>
<feature type="region of interest" description="Disordered" evidence="1">
    <location>
        <begin position="145"/>
        <end position="171"/>
    </location>
</feature>
<name>A0A1Y5I428_OSTTA</name>
<evidence type="ECO:0000313" key="2">
    <source>
        <dbReference type="EMBL" id="OUS44278.1"/>
    </source>
</evidence>